<keyword evidence="1" id="KW-0853">WD repeat</keyword>
<accession>A0A8S1VCH9</accession>
<evidence type="ECO:0000256" key="1">
    <source>
        <dbReference type="PROSITE-ProRule" id="PRU00221"/>
    </source>
</evidence>
<dbReference type="SMART" id="SM00320">
    <property type="entry name" value="WD40"/>
    <property type="match status" value="4"/>
</dbReference>
<protein>
    <submittedName>
        <fullName evidence="2">Uncharacterized protein</fullName>
    </submittedName>
</protein>
<proteinExistence type="predicted"/>
<dbReference type="InterPro" id="IPR001680">
    <property type="entry name" value="WD40_rpt"/>
</dbReference>
<dbReference type="PANTHER" id="PTHR19920">
    <property type="entry name" value="WD40 PROTEIN CIAO1"/>
    <property type="match status" value="1"/>
</dbReference>
<sequence>MQTVSEQSLRKCNKIDNELDEIVNVKSNQFNIIESQIQYDLSKMNSNYLIKQDDNNLANSDCQQFDTLNQNNISNQQKDQQIQQLINSQTIQERSTITQSNPRPFTYELIPKNSIKQNEHCHAIAVNKDYSTLIAACDKQIKVFGFKQGKLVQHEILNEHNRYVYTLNFMNRSDQFISGSGDSSIIIWKRNQNNSWICSQKLNGHTREVYCLILNNNEDLIVSGSVDNTIKFWQNQNEWLCSQTISDHTSYPYSLSFNEQQNKLISCGRDNLILVLEQQLNKQWMVIQTIVMEQFGLRLCFIDDNIFTCQPYNTEYMHVFEMNNANEQYTKTKDIPVKGGQDCWLFPQQYIRSKCILVNKNASNVTLISNQQNGQFIPEQSIQFGACDIFGCMTDDGQYLITWDSTSKEFQIRQYQKN</sequence>
<dbReference type="Pfam" id="PF00400">
    <property type="entry name" value="WD40"/>
    <property type="match status" value="3"/>
</dbReference>
<dbReference type="PROSITE" id="PS50082">
    <property type="entry name" value="WD_REPEATS_2"/>
    <property type="match status" value="2"/>
</dbReference>
<dbReference type="PROSITE" id="PS50294">
    <property type="entry name" value="WD_REPEATS_REGION"/>
    <property type="match status" value="2"/>
</dbReference>
<dbReference type="GO" id="GO:0097361">
    <property type="term" value="C:cytosolic [4Fe-4S] assembly targeting complex"/>
    <property type="evidence" value="ECO:0007669"/>
    <property type="project" value="TreeGrafter"/>
</dbReference>
<evidence type="ECO:0000313" key="2">
    <source>
        <dbReference type="EMBL" id="CAD8173442.1"/>
    </source>
</evidence>
<gene>
    <name evidence="2" type="ORF">POCTA_138.1.T0620018</name>
</gene>
<reference evidence="2" key="1">
    <citation type="submission" date="2021-01" db="EMBL/GenBank/DDBJ databases">
        <authorList>
            <consortium name="Genoscope - CEA"/>
            <person name="William W."/>
        </authorList>
    </citation>
    <scope>NUCLEOTIDE SEQUENCE</scope>
</reference>
<evidence type="ECO:0000313" key="3">
    <source>
        <dbReference type="Proteomes" id="UP000683925"/>
    </source>
</evidence>
<organism evidence="2 3">
    <name type="scientific">Paramecium octaurelia</name>
    <dbReference type="NCBI Taxonomy" id="43137"/>
    <lineage>
        <taxon>Eukaryota</taxon>
        <taxon>Sar</taxon>
        <taxon>Alveolata</taxon>
        <taxon>Ciliophora</taxon>
        <taxon>Intramacronucleata</taxon>
        <taxon>Oligohymenophorea</taxon>
        <taxon>Peniculida</taxon>
        <taxon>Parameciidae</taxon>
        <taxon>Paramecium</taxon>
    </lineage>
</organism>
<dbReference type="FunFam" id="2.130.10.10:FF:001434">
    <property type="entry name" value="Uncharacterized protein"/>
    <property type="match status" value="1"/>
</dbReference>
<dbReference type="EMBL" id="CAJJDP010000061">
    <property type="protein sequence ID" value="CAD8173442.1"/>
    <property type="molecule type" value="Genomic_DNA"/>
</dbReference>
<dbReference type="GO" id="GO:0016226">
    <property type="term" value="P:iron-sulfur cluster assembly"/>
    <property type="evidence" value="ECO:0007669"/>
    <property type="project" value="TreeGrafter"/>
</dbReference>
<keyword evidence="3" id="KW-1185">Reference proteome</keyword>
<dbReference type="AlphaFoldDB" id="A0A8S1VCH9"/>
<dbReference type="PANTHER" id="PTHR19920:SF0">
    <property type="entry name" value="CYTOSOLIC IRON-SULFUR PROTEIN ASSEMBLY PROTEIN CIAO1-RELATED"/>
    <property type="match status" value="1"/>
</dbReference>
<feature type="repeat" description="WD" evidence="1">
    <location>
        <begin position="157"/>
        <end position="189"/>
    </location>
</feature>
<name>A0A8S1VCH9_PAROT</name>
<comment type="caution">
    <text evidence="2">The sequence shown here is derived from an EMBL/GenBank/DDBJ whole genome shotgun (WGS) entry which is preliminary data.</text>
</comment>
<dbReference type="OrthoDB" id="1932312at2759"/>
<feature type="repeat" description="WD" evidence="1">
    <location>
        <begin position="202"/>
        <end position="234"/>
    </location>
</feature>
<dbReference type="Proteomes" id="UP000683925">
    <property type="component" value="Unassembled WGS sequence"/>
</dbReference>